<gene>
    <name evidence="7" type="ORF">CBZ_24570</name>
</gene>
<keyword evidence="8" id="KW-1185">Reference proteome</keyword>
<dbReference type="EMBL" id="BIMR01000207">
    <property type="protein sequence ID" value="GCE77401.1"/>
    <property type="molecule type" value="Genomic_DNA"/>
</dbReference>
<evidence type="ECO:0000256" key="5">
    <source>
        <dbReference type="SAM" id="MobiDB-lite"/>
    </source>
</evidence>
<dbReference type="InterPro" id="IPR052908">
    <property type="entry name" value="AP-4-A_phosphorylase"/>
</dbReference>
<evidence type="ECO:0000256" key="2">
    <source>
        <dbReference type="PIRSR" id="PIRSR639383-1"/>
    </source>
</evidence>
<accession>A0A402DTD7</accession>
<dbReference type="InterPro" id="IPR011146">
    <property type="entry name" value="HIT-like"/>
</dbReference>
<reference evidence="7 8" key="1">
    <citation type="submission" date="2019-01" db="EMBL/GenBank/DDBJ databases">
        <title>Draft genome sequence of Cellulomonas takizawaensis strain TKZ-21.</title>
        <authorList>
            <person name="Yamamura H."/>
            <person name="Hayashi T."/>
            <person name="Hamada M."/>
            <person name="Serisawa Y."/>
            <person name="Matsuyama K."/>
            <person name="Nakagawa Y."/>
            <person name="Otoguro M."/>
            <person name="Yanagida F."/>
            <person name="Hayakawa M."/>
        </authorList>
    </citation>
    <scope>NUCLEOTIDE SEQUENCE [LARGE SCALE GENOMIC DNA]</scope>
    <source>
        <strain evidence="7 8">NBRC12680</strain>
    </source>
</reference>
<evidence type="ECO:0000256" key="1">
    <source>
        <dbReference type="ARBA" id="ARBA00022741"/>
    </source>
</evidence>
<evidence type="ECO:0000256" key="3">
    <source>
        <dbReference type="PIRSR" id="PIRSR639383-2"/>
    </source>
</evidence>
<keyword evidence="1" id="KW-0547">Nucleotide-binding</keyword>
<dbReference type="AlphaFoldDB" id="A0A402DTD7"/>
<evidence type="ECO:0000256" key="4">
    <source>
        <dbReference type="PROSITE-ProRule" id="PRU00464"/>
    </source>
</evidence>
<feature type="domain" description="HIT" evidence="6">
    <location>
        <begin position="58"/>
        <end position="167"/>
    </location>
</feature>
<dbReference type="RefSeq" id="WP_246013365.1">
    <property type="nucleotide sequence ID" value="NZ_BIMR01000207.1"/>
</dbReference>
<comment type="caution">
    <text evidence="7">The sequence shown here is derived from an EMBL/GenBank/DDBJ whole genome shotgun (WGS) entry which is preliminary data.</text>
</comment>
<evidence type="ECO:0000313" key="7">
    <source>
        <dbReference type="EMBL" id="GCE77401.1"/>
    </source>
</evidence>
<dbReference type="InterPro" id="IPR036265">
    <property type="entry name" value="HIT-like_sf"/>
</dbReference>
<feature type="binding site" evidence="3">
    <location>
        <position position="156"/>
    </location>
    <ligand>
        <name>substrate</name>
    </ligand>
</feature>
<dbReference type="InterPro" id="IPR039383">
    <property type="entry name" value="FHIT"/>
</dbReference>
<dbReference type="Pfam" id="PF01230">
    <property type="entry name" value="HIT"/>
    <property type="match status" value="1"/>
</dbReference>
<organism evidence="7 8">
    <name type="scientific">Cellulomonas biazotea</name>
    <dbReference type="NCBI Taxonomy" id="1709"/>
    <lineage>
        <taxon>Bacteria</taxon>
        <taxon>Bacillati</taxon>
        <taxon>Actinomycetota</taxon>
        <taxon>Actinomycetes</taxon>
        <taxon>Micrococcales</taxon>
        <taxon>Cellulomonadaceae</taxon>
        <taxon>Cellulomonas</taxon>
    </lineage>
</organism>
<dbReference type="SUPFAM" id="SSF54197">
    <property type="entry name" value="HIT-like"/>
    <property type="match status" value="1"/>
</dbReference>
<name>A0A402DTD7_9CELL</name>
<dbReference type="GO" id="GO:0000166">
    <property type="term" value="F:nucleotide binding"/>
    <property type="evidence" value="ECO:0007669"/>
    <property type="project" value="UniProtKB-KW"/>
</dbReference>
<dbReference type="GO" id="GO:0003824">
    <property type="term" value="F:catalytic activity"/>
    <property type="evidence" value="ECO:0007669"/>
    <property type="project" value="InterPro"/>
</dbReference>
<dbReference type="PANTHER" id="PTHR42997:SF1">
    <property type="entry name" value="AP-4-A PHOSPHORYLASE"/>
    <property type="match status" value="1"/>
</dbReference>
<dbReference type="Proteomes" id="UP000289954">
    <property type="component" value="Unassembled WGS sequence"/>
</dbReference>
<dbReference type="CDD" id="cd01275">
    <property type="entry name" value="FHIT"/>
    <property type="match status" value="1"/>
</dbReference>
<feature type="active site" description="Tele-AMP-histidine intermediate" evidence="2">
    <location>
        <position position="154"/>
    </location>
</feature>
<evidence type="ECO:0000313" key="8">
    <source>
        <dbReference type="Proteomes" id="UP000289954"/>
    </source>
</evidence>
<sequence length="218" mass="22997">MTAPDSGDGAAHDRPVTEAPAAFAGTADGFERLWTPHRMAYLGGQDKPSDAHAGPGCPFCRIPTLPDDEGLVVGRGRVAYVVMNLYPYNSGHLLVCPYRHVADYTDLTDDEVAEVAELTRTAMRVLRAVSGPAGFNLGMNQGDVAGAGIAAHLHQHVVPRWGGDSNFLPIVGRSRALPELLGETRARLAAAWPAAQAAQAAPTAPTAPKRTADERTKG</sequence>
<evidence type="ECO:0000259" key="6">
    <source>
        <dbReference type="PROSITE" id="PS51084"/>
    </source>
</evidence>
<dbReference type="PROSITE" id="PS51084">
    <property type="entry name" value="HIT_2"/>
    <property type="match status" value="1"/>
</dbReference>
<feature type="short sequence motif" description="Histidine triad motif" evidence="4">
    <location>
        <begin position="152"/>
        <end position="156"/>
    </location>
</feature>
<feature type="region of interest" description="Disordered" evidence="5">
    <location>
        <begin position="193"/>
        <end position="218"/>
    </location>
</feature>
<proteinExistence type="predicted"/>
<feature type="compositionally biased region" description="Low complexity" evidence="5">
    <location>
        <begin position="193"/>
        <end position="209"/>
    </location>
</feature>
<dbReference type="PANTHER" id="PTHR42997">
    <property type="entry name" value="HIT FAMILY HYDROLASE"/>
    <property type="match status" value="1"/>
</dbReference>
<dbReference type="Gene3D" id="3.30.428.10">
    <property type="entry name" value="HIT-like"/>
    <property type="match status" value="1"/>
</dbReference>
<protein>
    <recommendedName>
        <fullName evidence="6">HIT domain-containing protein</fullName>
    </recommendedName>
</protein>
<feature type="binding site" evidence="3">
    <location>
        <position position="84"/>
    </location>
    <ligand>
        <name>substrate</name>
    </ligand>
</feature>